<evidence type="ECO:0000313" key="1">
    <source>
        <dbReference type="EMBL" id="MBB3018802.1"/>
    </source>
</evidence>
<organism evidence="1 2">
    <name type="scientific">Microvirga lupini</name>
    <dbReference type="NCBI Taxonomy" id="420324"/>
    <lineage>
        <taxon>Bacteria</taxon>
        <taxon>Pseudomonadati</taxon>
        <taxon>Pseudomonadota</taxon>
        <taxon>Alphaproteobacteria</taxon>
        <taxon>Hyphomicrobiales</taxon>
        <taxon>Methylobacteriaceae</taxon>
        <taxon>Microvirga</taxon>
    </lineage>
</organism>
<name>A0A7W4YVU0_9HYPH</name>
<gene>
    <name evidence="1" type="ORF">FHR70_001856</name>
</gene>
<accession>A0A7W4YVU0</accession>
<dbReference type="EMBL" id="JACHWB010000002">
    <property type="protein sequence ID" value="MBB3018802.1"/>
    <property type="molecule type" value="Genomic_DNA"/>
</dbReference>
<evidence type="ECO:0000313" key="2">
    <source>
        <dbReference type="Proteomes" id="UP000532010"/>
    </source>
</evidence>
<comment type="caution">
    <text evidence="1">The sequence shown here is derived from an EMBL/GenBank/DDBJ whole genome shotgun (WGS) entry which is preliminary data.</text>
</comment>
<keyword evidence="2" id="KW-1185">Reference proteome</keyword>
<proteinExistence type="predicted"/>
<dbReference type="RefSeq" id="WP_183449347.1">
    <property type="nucleotide sequence ID" value="NZ_JACHWB010000002.1"/>
</dbReference>
<dbReference type="Proteomes" id="UP000532010">
    <property type="component" value="Unassembled WGS sequence"/>
</dbReference>
<reference evidence="1 2" key="1">
    <citation type="submission" date="2020-08" db="EMBL/GenBank/DDBJ databases">
        <title>The Agave Microbiome: Exploring the role of microbial communities in plant adaptations to desert environments.</title>
        <authorList>
            <person name="Partida-Martinez L.P."/>
        </authorList>
    </citation>
    <scope>NUCLEOTIDE SEQUENCE [LARGE SCALE GENOMIC DNA]</scope>
    <source>
        <strain evidence="1 2">AT3.9</strain>
    </source>
</reference>
<sequence length="63" mass="6785">MTQHASSRDIRSGQQNAAQSIPAFKDVALPALAAAVQAAKLQQNRPKVSELPVFLRKEAMLGQ</sequence>
<dbReference type="AlphaFoldDB" id="A0A7W4YVU0"/>
<protein>
    <submittedName>
        <fullName evidence="1">Uncharacterized protein</fullName>
    </submittedName>
</protein>